<organism evidence="2">
    <name type="scientific">bioreactor metagenome</name>
    <dbReference type="NCBI Taxonomy" id="1076179"/>
    <lineage>
        <taxon>unclassified sequences</taxon>
        <taxon>metagenomes</taxon>
        <taxon>ecological metagenomes</taxon>
    </lineage>
</organism>
<feature type="region of interest" description="Disordered" evidence="1">
    <location>
        <begin position="262"/>
        <end position="281"/>
    </location>
</feature>
<feature type="compositionally biased region" description="Basic and acidic residues" evidence="1">
    <location>
        <begin position="234"/>
        <end position="254"/>
    </location>
</feature>
<dbReference type="EMBL" id="VSSQ01013594">
    <property type="protein sequence ID" value="MPM51840.1"/>
    <property type="molecule type" value="Genomic_DNA"/>
</dbReference>
<name>A0A645AFA4_9ZZZZ</name>
<reference evidence="2" key="1">
    <citation type="submission" date="2019-08" db="EMBL/GenBank/DDBJ databases">
        <authorList>
            <person name="Kucharzyk K."/>
            <person name="Murdoch R.W."/>
            <person name="Higgins S."/>
            <person name="Loffler F."/>
        </authorList>
    </citation>
    <scope>NUCLEOTIDE SEQUENCE</scope>
</reference>
<accession>A0A645AFA4</accession>
<feature type="region of interest" description="Disordered" evidence="1">
    <location>
        <begin position="225"/>
        <end position="254"/>
    </location>
</feature>
<dbReference type="AlphaFoldDB" id="A0A645AFA4"/>
<comment type="caution">
    <text evidence="2">The sequence shown here is derived from an EMBL/GenBank/DDBJ whole genome shotgun (WGS) entry which is preliminary data.</text>
</comment>
<protein>
    <submittedName>
        <fullName evidence="2">Uncharacterized protein</fullName>
    </submittedName>
</protein>
<gene>
    <name evidence="2" type="ORF">SDC9_98591</name>
</gene>
<feature type="compositionally biased region" description="Basic and acidic residues" evidence="1">
    <location>
        <begin position="262"/>
        <end position="274"/>
    </location>
</feature>
<sequence length="281" mass="31201">MGFAEILPNPPGGVVDEPQFADRNDEDIEIDLRHHRHRRLLVDGETAEQRLRKRQRNENHIVGVAQIGILRTAMILQNTDDPVALGVDFEQTADDVGPAQGKQFALGLAADHADRQLGVRIGRRQPAAGRHHRTAVGQKFRRDRDHLDIETGGALEHILADIADHGHPGDIVHFDEIVQILGGKTVAFGILNPAAGLGFDPARRRLLPVNDDFINPHRLNLFERGTLRPLGNRQHGDHAADAENDPQRSQDRPHLVQHDIVHGKPEGIGDEHHFTGCTPVW</sequence>
<evidence type="ECO:0000313" key="2">
    <source>
        <dbReference type="EMBL" id="MPM51840.1"/>
    </source>
</evidence>
<proteinExistence type="predicted"/>
<evidence type="ECO:0000256" key="1">
    <source>
        <dbReference type="SAM" id="MobiDB-lite"/>
    </source>
</evidence>